<dbReference type="GO" id="GO:0090313">
    <property type="term" value="P:regulation of protein targeting to membrane"/>
    <property type="evidence" value="ECO:0007669"/>
    <property type="project" value="TreeGrafter"/>
</dbReference>
<dbReference type="PANTHER" id="PTHR30441:SF8">
    <property type="entry name" value="DUF748 DOMAIN-CONTAINING PROTEIN"/>
    <property type="match status" value="1"/>
</dbReference>
<gene>
    <name evidence="2" type="ORF">SAMN05661044_03854</name>
</gene>
<name>A0A1H7UEX3_OLID1</name>
<accession>A0A1H7UEX3</accession>
<keyword evidence="1" id="KW-1133">Transmembrane helix</keyword>
<feature type="transmembrane region" description="Helical" evidence="1">
    <location>
        <begin position="7"/>
        <end position="31"/>
    </location>
</feature>
<evidence type="ECO:0000313" key="2">
    <source>
        <dbReference type="EMBL" id="SEL95346.1"/>
    </source>
</evidence>
<dbReference type="EMBL" id="FOAF01000005">
    <property type="protein sequence ID" value="SEL95346.1"/>
    <property type="molecule type" value="Genomic_DNA"/>
</dbReference>
<dbReference type="AlphaFoldDB" id="A0A1H7UEX3"/>
<keyword evidence="3" id="KW-1185">Reference proteome</keyword>
<dbReference type="PANTHER" id="PTHR30441">
    <property type="entry name" value="DUF748 DOMAIN-CONTAINING PROTEIN"/>
    <property type="match status" value="1"/>
</dbReference>
<proteinExistence type="predicted"/>
<reference evidence="3" key="1">
    <citation type="submission" date="2016-10" db="EMBL/GenBank/DDBJ databases">
        <authorList>
            <person name="Varghese N."/>
            <person name="Submissions S."/>
        </authorList>
    </citation>
    <scope>NUCLEOTIDE SEQUENCE [LARGE SCALE GENOMIC DNA]</scope>
    <source>
        <strain evidence="3">DSM 18733</strain>
    </source>
</reference>
<keyword evidence="1" id="KW-0812">Transmembrane</keyword>
<dbReference type="RefSeq" id="WP_093327522.1">
    <property type="nucleotide sequence ID" value="NZ_FOAF01000005.1"/>
</dbReference>
<dbReference type="STRING" id="407022.SAMN05661044_03854"/>
<dbReference type="OrthoDB" id="596403at2"/>
<dbReference type="InterPro" id="IPR052894">
    <property type="entry name" value="AsmA-related"/>
</dbReference>
<organism evidence="2 3">
    <name type="scientific">Olivibacter domesticus</name>
    <name type="common">Pseudosphingobacterium domesticum</name>
    <dbReference type="NCBI Taxonomy" id="407022"/>
    <lineage>
        <taxon>Bacteria</taxon>
        <taxon>Pseudomonadati</taxon>
        <taxon>Bacteroidota</taxon>
        <taxon>Sphingobacteriia</taxon>
        <taxon>Sphingobacteriales</taxon>
        <taxon>Sphingobacteriaceae</taxon>
        <taxon>Olivibacter</taxon>
    </lineage>
</organism>
<protein>
    <submittedName>
        <fullName evidence="2">AsmA-like C-terminal region</fullName>
    </submittedName>
</protein>
<sequence>MSTVFRRVLIVLVIILVLILASIAVVINFVFTPEKITPVALRMINQQLDARVFCDKVELTFFSSFPHFGARLNNGYVLSKNNKDTLAAFNDFRGSVNLTKFLLSKEVDIEKISVLKPRLYVVVDPQGKVNYDILKKETSINEDTLTGNPEIKSIHVKSLLIKDATFHYLDLGTKLDFRIPSLNLKLGFRDDDDNLLLKLYVESKQLAITKGGHGLIKQLHSVLETEMKLDKKKRILNFEDGKLKLNDIDFRLDGQFAELKPQKAVDVVLEATMRVPSLANLWKMLPKRYLKTEDVDVGGKVYLVLSSKGIYGGGKTPISRAQLKIHGGSLRYKRFPGRINQLEADVETLLDFNQSNRSELRINKIILNGTGISVLGSGLVRNLLTKPEIAPHIQAKVDLTKVGNTFPIAEGIQMGGTAALDLNGKITYDANAGFDYRDLLLYGNCKMDNLKVNISKDSLVFHTAHTELNVRRSGMDSLLGHVEVDELTLQYGRKHNLSVKALQTALSRARYGDKQQPLKGEIQLAKLRYQSADSLDATLERATIVAEARPGSKPRSPHFTTHFNAQNFAIHYGKTKLIIDEGSYDFDIKKDEQKRWWPKGSFSFSKLIATIPHLDKPLSVNRSHIAVDGHDIRLNNAFVSFGNFKTKLDGEVKNIFPVDKADTFLYANLNLHARYLDVDEMMKLISTETPKASVIEAMAAPTLAAAPPVKAVEASQNFAIPKNIRFTFNSFVDRLKMGDLVLTGLKGQARIDNGQLNLHDFSLTSGDAYLQTKLRYEPQHDGQARVRYVIDVRNMNMDQAKDFAPGLDTLFPIIQSLEGRADFSIKGSAKLKNDMEIDVGSIKSIAALKASHLTVRNNKAFSELAKTFKFKERDSTFVDSLNVEMLIRDQQLEILPALVEIDRYRLAVGGIQHIDLSYNYHVSVLKSPIPFKTGVDIKGKIPDYNISLAKARYKYYFTDKERLAKKADSTIIKKRNIILKMIDFQ</sequence>
<evidence type="ECO:0000256" key="1">
    <source>
        <dbReference type="SAM" id="Phobius"/>
    </source>
</evidence>
<dbReference type="GO" id="GO:0005886">
    <property type="term" value="C:plasma membrane"/>
    <property type="evidence" value="ECO:0007669"/>
    <property type="project" value="TreeGrafter"/>
</dbReference>
<evidence type="ECO:0000313" key="3">
    <source>
        <dbReference type="Proteomes" id="UP000199421"/>
    </source>
</evidence>
<dbReference type="Proteomes" id="UP000199421">
    <property type="component" value="Unassembled WGS sequence"/>
</dbReference>
<keyword evidence="1" id="KW-0472">Membrane</keyword>